<keyword evidence="10" id="KW-0460">Magnesium</keyword>
<dbReference type="InterPro" id="IPR036412">
    <property type="entry name" value="HAD-like_sf"/>
</dbReference>
<evidence type="ECO:0000256" key="17">
    <source>
        <dbReference type="PROSITE-ProRule" id="PRU01373"/>
    </source>
</evidence>
<evidence type="ECO:0000256" key="9">
    <source>
        <dbReference type="ARBA" id="ARBA00022801"/>
    </source>
</evidence>
<evidence type="ECO:0000256" key="7">
    <source>
        <dbReference type="ARBA" id="ARBA00022679"/>
    </source>
</evidence>
<keyword evidence="7" id="KW-0808">Transferase</keyword>
<keyword evidence="14 17" id="KW-0961">Cell wall biogenesis/degradation</keyword>
<evidence type="ECO:0000256" key="12">
    <source>
        <dbReference type="ARBA" id="ARBA00022984"/>
    </source>
</evidence>
<feature type="active site" description="Nucleophile" evidence="17">
    <location>
        <position position="126"/>
    </location>
</feature>
<organism evidence="19 20">
    <name type="scientific">Haloferula helveola</name>
    <dbReference type="NCBI Taxonomy" id="490095"/>
    <lineage>
        <taxon>Bacteria</taxon>
        <taxon>Pseudomonadati</taxon>
        <taxon>Verrucomicrobiota</taxon>
        <taxon>Verrucomicrobiia</taxon>
        <taxon>Verrucomicrobiales</taxon>
        <taxon>Verrucomicrobiaceae</taxon>
        <taxon>Haloferula</taxon>
    </lineage>
</organism>
<dbReference type="Pfam" id="PF00702">
    <property type="entry name" value="Hydrolase"/>
    <property type="match status" value="1"/>
</dbReference>
<dbReference type="CDD" id="cd16913">
    <property type="entry name" value="YkuD_like"/>
    <property type="match status" value="1"/>
</dbReference>
<evidence type="ECO:0000256" key="16">
    <source>
        <dbReference type="ARBA" id="ARBA00048523"/>
    </source>
</evidence>
<comment type="cofactor">
    <cofactor evidence="1">
        <name>Mg(2+)</name>
        <dbReference type="ChEBI" id="CHEBI:18420"/>
    </cofactor>
</comment>
<keyword evidence="9" id="KW-0378">Hydrolase</keyword>
<keyword evidence="11 17" id="KW-0133">Cell shape</keyword>
<evidence type="ECO:0000256" key="8">
    <source>
        <dbReference type="ARBA" id="ARBA00022723"/>
    </source>
</evidence>
<dbReference type="RefSeq" id="WP_338687061.1">
    <property type="nucleotide sequence ID" value="NZ_AP024702.1"/>
</dbReference>
<evidence type="ECO:0000259" key="18">
    <source>
        <dbReference type="PROSITE" id="PS52029"/>
    </source>
</evidence>
<keyword evidence="8" id="KW-0479">Metal-binding</keyword>
<comment type="pathway">
    <text evidence="3">Amino-acid biosynthesis; L-serine biosynthesis; L-serine from 3-phospho-D-glycerate: step 3/3.</text>
</comment>
<comment type="similarity">
    <text evidence="4">Belongs to the YkuD family.</text>
</comment>
<evidence type="ECO:0000256" key="6">
    <source>
        <dbReference type="ARBA" id="ARBA00022605"/>
    </source>
</evidence>
<evidence type="ECO:0000256" key="11">
    <source>
        <dbReference type="ARBA" id="ARBA00022960"/>
    </source>
</evidence>
<dbReference type="InterPro" id="IPR038063">
    <property type="entry name" value="Transpep_catalytic_dom"/>
</dbReference>
<dbReference type="InterPro" id="IPR023214">
    <property type="entry name" value="HAD_sf"/>
</dbReference>
<dbReference type="NCBIfam" id="TIGR01488">
    <property type="entry name" value="HAD-SF-IB"/>
    <property type="match status" value="1"/>
</dbReference>
<dbReference type="Gene3D" id="2.40.440.10">
    <property type="entry name" value="L,D-transpeptidase catalytic domain-like"/>
    <property type="match status" value="1"/>
</dbReference>
<proteinExistence type="inferred from homology"/>
<dbReference type="EMBL" id="AP024702">
    <property type="protein sequence ID" value="BCX50138.1"/>
    <property type="molecule type" value="Genomic_DNA"/>
</dbReference>
<dbReference type="InterPro" id="IPR005490">
    <property type="entry name" value="LD_TPept_cat_dom"/>
</dbReference>
<evidence type="ECO:0000313" key="19">
    <source>
        <dbReference type="EMBL" id="BCX50138.1"/>
    </source>
</evidence>
<protein>
    <recommendedName>
        <fullName evidence="5">phosphoserine phosphatase</fullName>
        <ecNumber evidence="5">3.1.3.3</ecNumber>
    </recommendedName>
</protein>
<reference evidence="19 20" key="1">
    <citation type="submission" date="2021-06" db="EMBL/GenBank/DDBJ databases">
        <title>Complete genome of Haloferula helveola possessing various polysaccharide degrading enzymes.</title>
        <authorList>
            <person name="Takami H."/>
            <person name="Huang C."/>
            <person name="Hamasaki K."/>
        </authorList>
    </citation>
    <scope>NUCLEOTIDE SEQUENCE [LARGE SCALE GENOMIC DNA]</scope>
    <source>
        <strain evidence="19 20">CN-1</strain>
    </source>
</reference>
<dbReference type="SUPFAM" id="SSF56784">
    <property type="entry name" value="HAD-like"/>
    <property type="match status" value="1"/>
</dbReference>
<evidence type="ECO:0000256" key="3">
    <source>
        <dbReference type="ARBA" id="ARBA00005135"/>
    </source>
</evidence>
<keyword evidence="13" id="KW-0718">Serine biosynthesis</keyword>
<name>A0ABN6HF05_9BACT</name>
<evidence type="ECO:0000256" key="15">
    <source>
        <dbReference type="ARBA" id="ARBA00048138"/>
    </source>
</evidence>
<evidence type="ECO:0000256" key="10">
    <source>
        <dbReference type="ARBA" id="ARBA00022842"/>
    </source>
</evidence>
<feature type="domain" description="L,D-TPase catalytic" evidence="18">
    <location>
        <begin position="4"/>
        <end position="150"/>
    </location>
</feature>
<dbReference type="Gene3D" id="3.40.50.1000">
    <property type="entry name" value="HAD superfamily/HAD-like"/>
    <property type="match status" value="1"/>
</dbReference>
<evidence type="ECO:0000313" key="20">
    <source>
        <dbReference type="Proteomes" id="UP001374893"/>
    </source>
</evidence>
<comment type="pathway">
    <text evidence="2 17">Cell wall biogenesis; peptidoglycan biosynthesis.</text>
</comment>
<comment type="catalytic activity">
    <reaction evidence="16">
        <text>O-phospho-D-serine + H2O = D-serine + phosphate</text>
        <dbReference type="Rhea" id="RHEA:24873"/>
        <dbReference type="ChEBI" id="CHEBI:15377"/>
        <dbReference type="ChEBI" id="CHEBI:35247"/>
        <dbReference type="ChEBI" id="CHEBI:43474"/>
        <dbReference type="ChEBI" id="CHEBI:58680"/>
        <dbReference type="EC" id="3.1.3.3"/>
    </reaction>
</comment>
<evidence type="ECO:0000256" key="1">
    <source>
        <dbReference type="ARBA" id="ARBA00001946"/>
    </source>
</evidence>
<keyword evidence="20" id="KW-1185">Reference proteome</keyword>
<keyword evidence="12 17" id="KW-0573">Peptidoglycan synthesis</keyword>
<keyword evidence="6" id="KW-0028">Amino-acid biosynthesis</keyword>
<sequence length="372" mass="40641">MNALSIDVSVDDQELRLLRNGEPVRRWPISTAAKGVGFEEGSYRTPTGNFVISDKIGDGADAATIFRSRKPDGAWDGSQLDADLVLSRILWLGGTDPANANTKDRYIYIHGTNHIDDLGHPASCGCVRMSPEAVIELFDLVDIGTRIRIFPKTRPSGKLIFFDCDSTLSSIEGIDELARAGGDEVFRKVESLTNAAMNGEIPIHEVFPKRMEIIRPNRDLCDSVARKYIETETPGVRSFISQLKESGWTPVILSGGFAPLIEPLAKELGIRHIEAVPLYFSTEGEYSGYGSGFPTTRNGGKPEVIEAWKQAMLPERTIMVGDGISDMESKTAVDLFIGYGGVVEREPVRKGADLWITDFNAASPGALDAFEA</sequence>
<evidence type="ECO:0000256" key="13">
    <source>
        <dbReference type="ARBA" id="ARBA00023299"/>
    </source>
</evidence>
<dbReference type="SUPFAM" id="SSF141523">
    <property type="entry name" value="L,D-transpeptidase catalytic domain-like"/>
    <property type="match status" value="1"/>
</dbReference>
<dbReference type="PROSITE" id="PS52029">
    <property type="entry name" value="LD_TPASE"/>
    <property type="match status" value="1"/>
</dbReference>
<evidence type="ECO:0000256" key="14">
    <source>
        <dbReference type="ARBA" id="ARBA00023316"/>
    </source>
</evidence>
<dbReference type="InterPro" id="IPR050582">
    <property type="entry name" value="HAD-like_SerB"/>
</dbReference>
<gene>
    <name evidence="19" type="ORF">HAHE_40460</name>
</gene>
<comment type="catalytic activity">
    <reaction evidence="15">
        <text>O-phospho-L-serine + H2O = L-serine + phosphate</text>
        <dbReference type="Rhea" id="RHEA:21208"/>
        <dbReference type="ChEBI" id="CHEBI:15377"/>
        <dbReference type="ChEBI" id="CHEBI:33384"/>
        <dbReference type="ChEBI" id="CHEBI:43474"/>
        <dbReference type="ChEBI" id="CHEBI:57524"/>
        <dbReference type="EC" id="3.1.3.3"/>
    </reaction>
</comment>
<dbReference type="Gene3D" id="1.10.150.210">
    <property type="entry name" value="Phosphoserine phosphatase, domain 2"/>
    <property type="match status" value="1"/>
</dbReference>
<evidence type="ECO:0000256" key="4">
    <source>
        <dbReference type="ARBA" id="ARBA00005992"/>
    </source>
</evidence>
<dbReference type="PANTHER" id="PTHR43344:SF2">
    <property type="entry name" value="PHOSPHOSERINE PHOSPHATASE"/>
    <property type="match status" value="1"/>
</dbReference>
<dbReference type="PANTHER" id="PTHR43344">
    <property type="entry name" value="PHOSPHOSERINE PHOSPHATASE"/>
    <property type="match status" value="1"/>
</dbReference>
<dbReference type="Proteomes" id="UP001374893">
    <property type="component" value="Chromosome"/>
</dbReference>
<accession>A0ABN6HF05</accession>
<evidence type="ECO:0000256" key="5">
    <source>
        <dbReference type="ARBA" id="ARBA00012640"/>
    </source>
</evidence>
<evidence type="ECO:0000256" key="2">
    <source>
        <dbReference type="ARBA" id="ARBA00004752"/>
    </source>
</evidence>
<dbReference type="Pfam" id="PF03734">
    <property type="entry name" value="YkuD"/>
    <property type="match status" value="1"/>
</dbReference>
<dbReference type="EC" id="3.1.3.3" evidence="5"/>
<feature type="active site" description="Proton donor/acceptor" evidence="17">
    <location>
        <position position="110"/>
    </location>
</feature>